<organism evidence="1 2">
    <name type="scientific">Propionispira arboris</name>
    <dbReference type="NCBI Taxonomy" id="84035"/>
    <lineage>
        <taxon>Bacteria</taxon>
        <taxon>Bacillati</taxon>
        <taxon>Bacillota</taxon>
        <taxon>Negativicutes</taxon>
        <taxon>Selenomonadales</taxon>
        <taxon>Selenomonadaceae</taxon>
        <taxon>Propionispira</taxon>
    </lineage>
</organism>
<accession>A0A1H6Y6G3</accession>
<gene>
    <name evidence="1" type="ORF">SAMN05660742_106107</name>
</gene>
<name>A0A1H6Y6G3_9FIRM</name>
<dbReference type="STRING" id="84035.SAMN05660742_106107"/>
<dbReference type="AlphaFoldDB" id="A0A1H6Y6G3"/>
<proteinExistence type="predicted"/>
<dbReference type="RefSeq" id="WP_091830692.1">
    <property type="nucleotide sequence ID" value="NZ_FNZK01000006.1"/>
</dbReference>
<dbReference type="EMBL" id="FNZK01000006">
    <property type="protein sequence ID" value="SEJ36056.1"/>
    <property type="molecule type" value="Genomic_DNA"/>
</dbReference>
<dbReference type="Proteomes" id="UP000199662">
    <property type="component" value="Unassembled WGS sequence"/>
</dbReference>
<evidence type="ECO:0000313" key="2">
    <source>
        <dbReference type="Proteomes" id="UP000199662"/>
    </source>
</evidence>
<evidence type="ECO:0000313" key="1">
    <source>
        <dbReference type="EMBL" id="SEJ36056.1"/>
    </source>
</evidence>
<reference evidence="1 2" key="1">
    <citation type="submission" date="2016-10" db="EMBL/GenBank/DDBJ databases">
        <authorList>
            <person name="de Groot N.N."/>
        </authorList>
    </citation>
    <scope>NUCLEOTIDE SEQUENCE [LARGE SCALE GENOMIC DNA]</scope>
    <source>
        <strain evidence="1 2">DSM 2179</strain>
    </source>
</reference>
<protein>
    <submittedName>
        <fullName evidence="1">Uncharacterized protein</fullName>
    </submittedName>
</protein>
<sequence>MDKDNSLLIKKWSAGNTEYMLPLKITVDLHTKVKEIATQANQPLSKIACQLIEFALAHTKVEE</sequence>
<keyword evidence="2" id="KW-1185">Reference proteome</keyword>